<sequence>MKDSPEKITDLVRSLNLVPYLRQHPDASVMEIARDLGLTPQEVMGALNRLHVSGVGKGPGEMIDLVAEWSGVTVIDDQGLDKPLRLTPTEANALLLTLETLETIPGLIDQKAVTSAAAKIRDVVNSPGVTDIIADSDPGPAAVISQALAGKRQLNLEYYSPSSNTTRTRQVSPDNLFHRDGQTYLRAWENGEQKTFRLDRVRQAALIDEPAVAETGRFDANDPFGFGDKQVAELLIAPEATWLVDYWEIELGQRSSTAGDRGWWHATMPFGSPEWLIRFALSQADRVRVVSPQAIAEEIAHRADSARRRYDRANSPD</sequence>
<dbReference type="Pfam" id="PF19187">
    <property type="entry name" value="HTH_PafC"/>
    <property type="match status" value="1"/>
</dbReference>
<feature type="domain" description="WCX" evidence="3">
    <location>
        <begin position="231"/>
        <end position="305"/>
    </location>
</feature>
<name>A0A1H9PQC9_9CORY</name>
<evidence type="ECO:0000259" key="1">
    <source>
        <dbReference type="Pfam" id="PF13280"/>
    </source>
</evidence>
<organism evidence="4 5">
    <name type="scientific">Corynebacterium cystitidis DSM 20524</name>
    <dbReference type="NCBI Taxonomy" id="1121357"/>
    <lineage>
        <taxon>Bacteria</taxon>
        <taxon>Bacillati</taxon>
        <taxon>Actinomycetota</taxon>
        <taxon>Actinomycetes</taxon>
        <taxon>Mycobacteriales</taxon>
        <taxon>Corynebacteriaceae</taxon>
        <taxon>Corynebacterium</taxon>
    </lineage>
</organism>
<dbReference type="RefSeq" id="WP_092255411.1">
    <property type="nucleotide sequence ID" value="NZ_CP047199.1"/>
</dbReference>
<dbReference type="InterPro" id="IPR028349">
    <property type="entry name" value="PafC-like"/>
</dbReference>
<dbReference type="PROSITE" id="PS52050">
    <property type="entry name" value="WYL"/>
    <property type="match status" value="1"/>
</dbReference>
<dbReference type="InterPro" id="IPR051534">
    <property type="entry name" value="CBASS_pafABC_assoc_protein"/>
</dbReference>
<dbReference type="Pfam" id="PF13280">
    <property type="entry name" value="WYL"/>
    <property type="match status" value="1"/>
</dbReference>
<dbReference type="PANTHER" id="PTHR34580:SF1">
    <property type="entry name" value="PROTEIN PAFC"/>
    <property type="match status" value="1"/>
</dbReference>
<keyword evidence="5" id="KW-1185">Reference proteome</keyword>
<proteinExistence type="predicted"/>
<dbReference type="Proteomes" id="UP000198929">
    <property type="component" value="Unassembled WGS sequence"/>
</dbReference>
<feature type="domain" description="PafC HTH" evidence="2">
    <location>
        <begin position="10"/>
        <end position="121"/>
    </location>
</feature>
<dbReference type="InterPro" id="IPR057727">
    <property type="entry name" value="WCX_dom"/>
</dbReference>
<dbReference type="InterPro" id="IPR043839">
    <property type="entry name" value="PafC_HTH"/>
</dbReference>
<reference evidence="5" key="1">
    <citation type="submission" date="2016-10" db="EMBL/GenBank/DDBJ databases">
        <authorList>
            <person name="Varghese N."/>
            <person name="Submissions S."/>
        </authorList>
    </citation>
    <scope>NUCLEOTIDE SEQUENCE [LARGE SCALE GENOMIC DNA]</scope>
    <source>
        <strain evidence="5">DSM 20524</strain>
    </source>
</reference>
<dbReference type="GO" id="GO:0000502">
    <property type="term" value="C:proteasome complex"/>
    <property type="evidence" value="ECO:0007669"/>
    <property type="project" value="UniProtKB-KW"/>
</dbReference>
<dbReference type="AlphaFoldDB" id="A0A1H9PQC9"/>
<dbReference type="EMBL" id="FOGQ01000001">
    <property type="protein sequence ID" value="SER50290.1"/>
    <property type="molecule type" value="Genomic_DNA"/>
</dbReference>
<accession>A0A1H9PQC9</accession>
<protein>
    <submittedName>
        <fullName evidence="4">Proteasome accessory factor C</fullName>
    </submittedName>
</protein>
<evidence type="ECO:0000259" key="2">
    <source>
        <dbReference type="Pfam" id="PF19187"/>
    </source>
</evidence>
<evidence type="ECO:0000313" key="5">
    <source>
        <dbReference type="Proteomes" id="UP000198929"/>
    </source>
</evidence>
<gene>
    <name evidence="4" type="ORF">SAMN05661109_00422</name>
</gene>
<dbReference type="PIRSF" id="PIRSF016838">
    <property type="entry name" value="PafC"/>
    <property type="match status" value="1"/>
</dbReference>
<dbReference type="InterPro" id="IPR026881">
    <property type="entry name" value="WYL_dom"/>
</dbReference>
<keyword evidence="4" id="KW-0647">Proteasome</keyword>
<feature type="domain" description="WYL" evidence="1">
    <location>
        <begin position="143"/>
        <end position="205"/>
    </location>
</feature>
<evidence type="ECO:0000313" key="4">
    <source>
        <dbReference type="EMBL" id="SER50290.1"/>
    </source>
</evidence>
<dbReference type="STRING" id="1121357.SAMN05661109_00422"/>
<dbReference type="Pfam" id="PF25583">
    <property type="entry name" value="WCX"/>
    <property type="match status" value="1"/>
</dbReference>
<evidence type="ECO:0000259" key="3">
    <source>
        <dbReference type="Pfam" id="PF25583"/>
    </source>
</evidence>
<dbReference type="PANTHER" id="PTHR34580">
    <property type="match status" value="1"/>
</dbReference>